<dbReference type="RefSeq" id="WP_233925849.1">
    <property type="nucleotide sequence ID" value="NZ_CP102389.1"/>
</dbReference>
<organism evidence="3 4">
    <name type="scientific">Alloalcanivorax xenomutans</name>
    <dbReference type="NCBI Taxonomy" id="1094342"/>
    <lineage>
        <taxon>Bacteria</taxon>
        <taxon>Pseudomonadati</taxon>
        <taxon>Pseudomonadota</taxon>
        <taxon>Gammaproteobacteria</taxon>
        <taxon>Oceanospirillales</taxon>
        <taxon>Alcanivoracaceae</taxon>
        <taxon>Alloalcanivorax</taxon>
    </lineage>
</organism>
<comment type="caution">
    <text evidence="3">The sequence shown here is derived from an EMBL/GenBank/DDBJ whole genome shotgun (WGS) entry which is preliminary data.</text>
</comment>
<dbReference type="EMBL" id="JAJVKT010000012">
    <property type="protein sequence ID" value="MCE7509167.1"/>
    <property type="molecule type" value="Genomic_DNA"/>
</dbReference>
<keyword evidence="4" id="KW-1185">Reference proteome</keyword>
<reference evidence="3" key="1">
    <citation type="submission" date="2022-01" db="EMBL/GenBank/DDBJ databases">
        <authorList>
            <person name="Karlyshev A.V."/>
            <person name="Jaspars M."/>
        </authorList>
    </citation>
    <scope>NUCLEOTIDE SEQUENCE</scope>
    <source>
        <strain evidence="3">AGSA3-2</strain>
    </source>
</reference>
<evidence type="ECO:0000256" key="1">
    <source>
        <dbReference type="SAM" id="MobiDB-lite"/>
    </source>
</evidence>
<feature type="region of interest" description="Disordered" evidence="1">
    <location>
        <begin position="211"/>
        <end position="232"/>
    </location>
</feature>
<feature type="chain" id="PRO_5040469634" evidence="2">
    <location>
        <begin position="29"/>
        <end position="232"/>
    </location>
</feature>
<proteinExistence type="predicted"/>
<gene>
    <name evidence="3" type="ORF">LZG35_11015</name>
</gene>
<protein>
    <submittedName>
        <fullName evidence="3">Transglycosylase SLT domain-containing protein</fullName>
    </submittedName>
</protein>
<dbReference type="SUPFAM" id="SSF53955">
    <property type="entry name" value="Lysozyme-like"/>
    <property type="match status" value="1"/>
</dbReference>
<dbReference type="Proteomes" id="UP001107961">
    <property type="component" value="Unassembled WGS sequence"/>
</dbReference>
<dbReference type="InterPro" id="IPR023346">
    <property type="entry name" value="Lysozyme-like_dom_sf"/>
</dbReference>
<evidence type="ECO:0000256" key="2">
    <source>
        <dbReference type="SAM" id="SignalP"/>
    </source>
</evidence>
<feature type="signal peptide" evidence="2">
    <location>
        <begin position="1"/>
        <end position="28"/>
    </location>
</feature>
<keyword evidence="2" id="KW-0732">Signal</keyword>
<dbReference type="Gene3D" id="1.10.530.10">
    <property type="match status" value="1"/>
</dbReference>
<evidence type="ECO:0000313" key="4">
    <source>
        <dbReference type="Proteomes" id="UP001107961"/>
    </source>
</evidence>
<evidence type="ECO:0000313" key="3">
    <source>
        <dbReference type="EMBL" id="MCE7509167.1"/>
    </source>
</evidence>
<dbReference type="AlphaFoldDB" id="A0A9Q3W6F7"/>
<sequence>MRAWFELFHHALRVLAPLVTLAPLSAGANGLNEDPLSKAVPPAYTAAALRHAVPPVVLYALAHTESGTALKVGKRPWPWTLNISGRGYRYPNRTQACQALNQALKTTRVIDVGLGQLNIRWNPALFGSEGRFSDPCDALDPYDNLDATAALLRQRFDQDDHGNNGDWGRAAGRYHRPAGGAPAQRYRRAFLAEMKALNSATVFLVHQGGQGDTTAERAAPPGHPTYTNEFSF</sequence>
<name>A0A9Q3W6F7_9GAMM</name>
<accession>A0A9Q3W6F7</accession>